<dbReference type="Proteomes" id="UP000000644">
    <property type="component" value="Chromosome"/>
</dbReference>
<dbReference type="eggNOG" id="ENOG503477B">
    <property type="taxonomic scope" value="Bacteria"/>
</dbReference>
<dbReference type="SUPFAM" id="SSF46689">
    <property type="entry name" value="Homeodomain-like"/>
    <property type="match status" value="1"/>
</dbReference>
<accession>A1VPI6</accession>
<reference evidence="3" key="1">
    <citation type="journal article" date="2009" name="Environ. Microbiol.">
        <title>The genome of Polaromonas naphthalenivorans strain CJ2, isolated from coal tar-contaminated sediment, reveals physiological and metabolic versatility and evolution through extensive horizontal gene transfer.</title>
        <authorList>
            <person name="Yagi J.M."/>
            <person name="Sims D."/>
            <person name="Brettin T."/>
            <person name="Bruce D."/>
            <person name="Madsen E.L."/>
        </authorList>
    </citation>
    <scope>NUCLEOTIDE SEQUENCE [LARGE SCALE GENOMIC DNA]</scope>
    <source>
        <strain evidence="3">CJ2</strain>
    </source>
</reference>
<name>A1VPI6_POLNA</name>
<evidence type="ECO:0000259" key="1">
    <source>
        <dbReference type="Pfam" id="PF08765"/>
    </source>
</evidence>
<feature type="domain" description="Mor transcription activator" evidence="1">
    <location>
        <begin position="28"/>
        <end position="107"/>
    </location>
</feature>
<organism evidence="2 3">
    <name type="scientific">Polaromonas naphthalenivorans (strain CJ2)</name>
    <dbReference type="NCBI Taxonomy" id="365044"/>
    <lineage>
        <taxon>Bacteria</taxon>
        <taxon>Pseudomonadati</taxon>
        <taxon>Pseudomonadota</taxon>
        <taxon>Betaproteobacteria</taxon>
        <taxon>Burkholderiales</taxon>
        <taxon>Comamonadaceae</taxon>
        <taxon>Polaromonas</taxon>
    </lineage>
</organism>
<dbReference type="AlphaFoldDB" id="A1VPI6"/>
<dbReference type="Pfam" id="PF08765">
    <property type="entry name" value="Mor"/>
    <property type="match status" value="1"/>
</dbReference>
<protein>
    <recommendedName>
        <fullName evidence="1">Mor transcription activator domain-containing protein</fullName>
    </recommendedName>
</protein>
<dbReference type="HOGENOM" id="CLU_161227_0_0_4"/>
<dbReference type="Gene3D" id="1.10.10.60">
    <property type="entry name" value="Homeodomain-like"/>
    <property type="match status" value="1"/>
</dbReference>
<dbReference type="STRING" id="365044.Pnap_2256"/>
<dbReference type="KEGG" id="pna:Pnap_2256"/>
<evidence type="ECO:0000313" key="3">
    <source>
        <dbReference type="Proteomes" id="UP000000644"/>
    </source>
</evidence>
<dbReference type="EMBL" id="CP000529">
    <property type="protein sequence ID" value="ABM37564.1"/>
    <property type="molecule type" value="Genomic_DNA"/>
</dbReference>
<gene>
    <name evidence="2" type="ordered locus">Pnap_2256</name>
</gene>
<dbReference type="OrthoDB" id="9152659at2"/>
<dbReference type="InterPro" id="IPR014875">
    <property type="entry name" value="Mor_transcription_activator"/>
</dbReference>
<dbReference type="InterPro" id="IPR009057">
    <property type="entry name" value="Homeodomain-like_sf"/>
</dbReference>
<evidence type="ECO:0000313" key="2">
    <source>
        <dbReference type="EMBL" id="ABM37564.1"/>
    </source>
</evidence>
<sequence length="117" mass="13085">MTMTTTKYKALTAGQAEDAAVQLQHDFVEIVREEIGMNEALASVFASAVVRGLRRRMGGSDLYIPAPDLSDRDASIRREFDGKNLAHIMAKYNVKRTRVYEICARRDPKDAQLVPSV</sequence>
<proteinExistence type="predicted"/>
<keyword evidence="3" id="KW-1185">Reference proteome</keyword>